<feature type="domain" description="Hedgehog/Intein (Hint)" evidence="1">
    <location>
        <begin position="160"/>
        <end position="306"/>
    </location>
</feature>
<gene>
    <name evidence="2" type="ORF">SAMN06265373_105304</name>
</gene>
<accession>A0ABY1P5U4</accession>
<dbReference type="InterPro" id="IPR028992">
    <property type="entry name" value="Hedgehog/Intein_dom"/>
</dbReference>
<evidence type="ECO:0000313" key="2">
    <source>
        <dbReference type="EMBL" id="SMP26696.1"/>
    </source>
</evidence>
<comment type="caution">
    <text evidence="2">The sequence shown here is derived from an EMBL/GenBank/DDBJ whole genome shotgun (WGS) entry which is preliminary data.</text>
</comment>
<organism evidence="2 3">
    <name type="scientific">Shimia sagamensis</name>
    <dbReference type="NCBI Taxonomy" id="1566352"/>
    <lineage>
        <taxon>Bacteria</taxon>
        <taxon>Pseudomonadati</taxon>
        <taxon>Pseudomonadota</taxon>
        <taxon>Alphaproteobacteria</taxon>
        <taxon>Rhodobacterales</taxon>
        <taxon>Roseobacteraceae</taxon>
    </lineage>
</organism>
<dbReference type="Proteomes" id="UP001157961">
    <property type="component" value="Unassembled WGS sequence"/>
</dbReference>
<dbReference type="InterPro" id="IPR036844">
    <property type="entry name" value="Hint_dom_sf"/>
</dbReference>
<evidence type="ECO:0000313" key="3">
    <source>
        <dbReference type="Proteomes" id="UP001157961"/>
    </source>
</evidence>
<reference evidence="2 3" key="1">
    <citation type="submission" date="2017-05" db="EMBL/GenBank/DDBJ databases">
        <authorList>
            <person name="Varghese N."/>
            <person name="Submissions S."/>
        </authorList>
    </citation>
    <scope>NUCLEOTIDE SEQUENCE [LARGE SCALE GENOMIC DNA]</scope>
    <source>
        <strain evidence="2 3">DSM 29734</strain>
    </source>
</reference>
<proteinExistence type="predicted"/>
<sequence length="356" mass="39015">MKTGFRGTFVISWSQTEIDGQKTAPLQALETGVVWSWTGDAVRVDGPNGLLRLDRGEEGANIRKRAAHMVRKLVGAAVNHKTGIQSLETIEVDLPLMEGGFVVTDGAESYTATVIEVDGSAPLLMFLDELPPKNKDLWVVHASMSTMQRPKAVEEGTGVICFTPGTRIATPQGLRLIEELREGEQIQTRDNGAQQIEWIGARRMTGARLFAMPKLRPIRIRPGALGIERPDQELLVSPEHRMLVRGATARALFNEDEVLVAARDLVNGGNISVDTALKEVTYVHLLLPCHEVIWANGVETESFHPANAALDALKDDDRARLFARQPELAHSPHSYGPHARRNLTASEAAILMHDAA</sequence>
<dbReference type="InterPro" id="IPR006141">
    <property type="entry name" value="Intein_N"/>
</dbReference>
<dbReference type="RefSeq" id="WP_283426707.1">
    <property type="nucleotide sequence ID" value="NZ_FXTY01000005.1"/>
</dbReference>
<dbReference type="Gene3D" id="2.170.16.10">
    <property type="entry name" value="Hedgehog/Intein (Hint) domain"/>
    <property type="match status" value="1"/>
</dbReference>
<dbReference type="Pfam" id="PF13403">
    <property type="entry name" value="Hint_2"/>
    <property type="match status" value="1"/>
</dbReference>
<dbReference type="SUPFAM" id="SSF51294">
    <property type="entry name" value="Hedgehog/intein (Hint) domain"/>
    <property type="match status" value="1"/>
</dbReference>
<evidence type="ECO:0000259" key="1">
    <source>
        <dbReference type="Pfam" id="PF13403"/>
    </source>
</evidence>
<name>A0ABY1P5U4_9RHOB</name>
<protein>
    <submittedName>
        <fullName evidence="2">Intein N-terminal splicing region</fullName>
    </submittedName>
</protein>
<keyword evidence="3" id="KW-1185">Reference proteome</keyword>
<dbReference type="EMBL" id="FXTY01000005">
    <property type="protein sequence ID" value="SMP26696.1"/>
    <property type="molecule type" value="Genomic_DNA"/>
</dbReference>
<dbReference type="PROSITE" id="PS50817">
    <property type="entry name" value="INTEIN_N_TER"/>
    <property type="match status" value="1"/>
</dbReference>